<comment type="caution">
    <text evidence="1">The sequence shown here is derived from an EMBL/GenBank/DDBJ whole genome shotgun (WGS) entry which is preliminary data.</text>
</comment>
<keyword evidence="2" id="KW-1185">Reference proteome</keyword>
<organism evidence="1 2">
    <name type="scientific">Rubus argutus</name>
    <name type="common">Southern blackberry</name>
    <dbReference type="NCBI Taxonomy" id="59490"/>
    <lineage>
        <taxon>Eukaryota</taxon>
        <taxon>Viridiplantae</taxon>
        <taxon>Streptophyta</taxon>
        <taxon>Embryophyta</taxon>
        <taxon>Tracheophyta</taxon>
        <taxon>Spermatophyta</taxon>
        <taxon>Magnoliopsida</taxon>
        <taxon>eudicotyledons</taxon>
        <taxon>Gunneridae</taxon>
        <taxon>Pentapetalae</taxon>
        <taxon>rosids</taxon>
        <taxon>fabids</taxon>
        <taxon>Rosales</taxon>
        <taxon>Rosaceae</taxon>
        <taxon>Rosoideae</taxon>
        <taxon>Rosoideae incertae sedis</taxon>
        <taxon>Rubus</taxon>
    </lineage>
</organism>
<reference evidence="1 2" key="1">
    <citation type="journal article" date="2023" name="G3 (Bethesda)">
        <title>A chromosome-length genome assembly and annotation of blackberry (Rubus argutus, cv. 'Hillquist').</title>
        <authorList>
            <person name="Bruna T."/>
            <person name="Aryal R."/>
            <person name="Dudchenko O."/>
            <person name="Sargent D.J."/>
            <person name="Mead D."/>
            <person name="Buti M."/>
            <person name="Cavallini A."/>
            <person name="Hytonen T."/>
            <person name="Andres J."/>
            <person name="Pham M."/>
            <person name="Weisz D."/>
            <person name="Mascagni F."/>
            <person name="Usai G."/>
            <person name="Natali L."/>
            <person name="Bassil N."/>
            <person name="Fernandez G.E."/>
            <person name="Lomsadze A."/>
            <person name="Armour M."/>
            <person name="Olukolu B."/>
            <person name="Poorten T."/>
            <person name="Britton C."/>
            <person name="Davik J."/>
            <person name="Ashrafi H."/>
            <person name="Aiden E.L."/>
            <person name="Borodovsky M."/>
            <person name="Worthington M."/>
        </authorList>
    </citation>
    <scope>NUCLEOTIDE SEQUENCE [LARGE SCALE GENOMIC DNA]</scope>
    <source>
        <strain evidence="1">PI 553951</strain>
    </source>
</reference>
<dbReference type="EMBL" id="JBEDUW010000005">
    <property type="protein sequence ID" value="KAK9927704.1"/>
    <property type="molecule type" value="Genomic_DNA"/>
</dbReference>
<sequence>MRSFDHAMMSSIILRSLHHILSPIRTSSTPCLAQAHHRRELHKQPVAALNFQLPPLLLIKAVVLPRRRKAQLCRAIAATKLQRAIAAAINPSAQPCSLNPQAVAALLQTPHLQNQRSCRRRL</sequence>
<dbReference type="Proteomes" id="UP001457282">
    <property type="component" value="Unassembled WGS sequence"/>
</dbReference>
<accession>A0AAW1WVH4</accession>
<dbReference type="AlphaFoldDB" id="A0AAW1WVH4"/>
<proteinExistence type="predicted"/>
<protein>
    <submittedName>
        <fullName evidence="1">Uncharacterized protein</fullName>
    </submittedName>
</protein>
<name>A0AAW1WVH4_RUBAR</name>
<evidence type="ECO:0000313" key="2">
    <source>
        <dbReference type="Proteomes" id="UP001457282"/>
    </source>
</evidence>
<gene>
    <name evidence="1" type="ORF">M0R45_024875</name>
</gene>
<evidence type="ECO:0000313" key="1">
    <source>
        <dbReference type="EMBL" id="KAK9927704.1"/>
    </source>
</evidence>